<gene>
    <name evidence="2" type="ORF">KQI68_00430</name>
</gene>
<sequence>MDKSYLRFLVSELIFIKEDTLINLIPETRTRYNELFGDLEHFVDDLNLNIRMLRRKIDLVKKNSLEEVEAKILNEFGDSKEEKREKEIVNLIEVDDERKRNAEDIFREIIFRFSPELNDFSESKFEEARLYFSSYDVDSLLEFLGRDKPKIIEFTEDELQDLRDALEEELSYYYGRFPLNQLDLLEDKDAIDFNLNRLKNVYEEYEEIYGSLQEELNIKIAEK</sequence>
<protein>
    <submittedName>
        <fullName evidence="2">Uncharacterized protein</fullName>
    </submittedName>
</protein>
<evidence type="ECO:0000313" key="3">
    <source>
        <dbReference type="Proteomes" id="UP000783742"/>
    </source>
</evidence>
<dbReference type="Proteomes" id="UP000783742">
    <property type="component" value="Unassembled WGS sequence"/>
</dbReference>
<evidence type="ECO:0000256" key="1">
    <source>
        <dbReference type="SAM" id="Coils"/>
    </source>
</evidence>
<proteinExistence type="predicted"/>
<feature type="coiled-coil region" evidence="1">
    <location>
        <begin position="152"/>
        <end position="222"/>
    </location>
</feature>
<organism evidence="2 3">
    <name type="scientific">Peptoniphilus ovalis</name>
    <dbReference type="NCBI Taxonomy" id="2841503"/>
    <lineage>
        <taxon>Bacteria</taxon>
        <taxon>Bacillati</taxon>
        <taxon>Bacillota</taxon>
        <taxon>Tissierellia</taxon>
        <taxon>Tissierellales</taxon>
        <taxon>Peptoniphilaceae</taxon>
        <taxon>Peptoniphilus</taxon>
    </lineage>
</organism>
<evidence type="ECO:0000313" key="2">
    <source>
        <dbReference type="EMBL" id="MBU5668296.1"/>
    </source>
</evidence>
<dbReference type="EMBL" id="JAHLQO010000001">
    <property type="protein sequence ID" value="MBU5668296.1"/>
    <property type="molecule type" value="Genomic_DNA"/>
</dbReference>
<comment type="caution">
    <text evidence="2">The sequence shown here is derived from an EMBL/GenBank/DDBJ whole genome shotgun (WGS) entry which is preliminary data.</text>
</comment>
<name>A0ABS6FG99_9FIRM</name>
<reference evidence="2 3" key="1">
    <citation type="submission" date="2021-06" db="EMBL/GenBank/DDBJ databases">
        <authorList>
            <person name="Sun Q."/>
            <person name="Li D."/>
        </authorList>
    </citation>
    <scope>NUCLEOTIDE SEQUENCE [LARGE SCALE GENOMIC DNA]</scope>
    <source>
        <strain evidence="2 3">MSJ-1</strain>
    </source>
</reference>
<keyword evidence="3" id="KW-1185">Reference proteome</keyword>
<accession>A0ABS6FG99</accession>
<keyword evidence="1" id="KW-0175">Coiled coil</keyword>
<dbReference type="RefSeq" id="WP_216547954.1">
    <property type="nucleotide sequence ID" value="NZ_JAHLQO010000001.1"/>
</dbReference>